<comment type="subcellular location">
    <subcellularLocation>
        <location evidence="1">Cell membrane</location>
        <topology evidence="1">Multi-pass membrane protein</topology>
    </subcellularLocation>
</comment>
<evidence type="ECO:0000256" key="3">
    <source>
        <dbReference type="ARBA" id="ARBA00022475"/>
    </source>
</evidence>
<dbReference type="PROSITE" id="PS50850">
    <property type="entry name" value="MFS"/>
    <property type="match status" value="1"/>
</dbReference>
<sequence>MDRPDRLLRRGPRGRPRRPGPHGRGHGQPGHARRPVRAQRARGDPGRRPDDAQGLRLWLPRRHDAAEEHLGRQRPAGGPPHRPPLRLGRRGAHAGRHRRRRAGGLDRDHVRPGPGRPGRRRARARRAPAAPRPPESGRRLSPARDVTTTTAAPVARRPRVILAVLTVDAVAYSLLQASVTPAVPEIQHSLGATPSAAAWVLTAFLLTAAIATPIAGRLGDMYGKRRVLTGVLALLAAGIVLAAVSRSLGLLIAARALQGVAGGVFPLAFGIVRDELPAARVPSGIGWVSAMLGVGTSAGNVVSGPVVEHLGYRALFWCALGPVLLALIASAILVPESPVRSRVGVAWSSAALLCVGLTGLLLAITQGPQWGWGSARTLGLFAAGAALLAAWTAADLRSRTPLVDMRMMRLPVVWTTNVAGLLLAVGMFGAFIVIPQLAVIPAATGFGLGTGPTGAALLLLPTAVMMLATGVALGRLEARFGLERLLIAGAAISALAYALLAVAHHQVWEVALIAAVAGVGIGLSLSVMPILIVATVAPDQTGVATGMNTLTRWVGGAFGSQVSATVIAASVTADGIPADAGFTQAFAIIAGLLVVATVVSFLVPRTRALA</sequence>
<dbReference type="SUPFAM" id="SSF103473">
    <property type="entry name" value="MFS general substrate transporter"/>
    <property type="match status" value="1"/>
</dbReference>
<dbReference type="PANTHER" id="PTHR42718">
    <property type="entry name" value="MAJOR FACILITATOR SUPERFAMILY MULTIDRUG TRANSPORTER MFSC"/>
    <property type="match status" value="1"/>
</dbReference>
<feature type="transmembrane region" description="Helical" evidence="8">
    <location>
        <begin position="250"/>
        <end position="272"/>
    </location>
</feature>
<feature type="transmembrane region" description="Helical" evidence="8">
    <location>
        <begin position="284"/>
        <end position="302"/>
    </location>
</feature>
<feature type="compositionally biased region" description="Basic and acidic residues" evidence="7">
    <location>
        <begin position="41"/>
        <end position="53"/>
    </location>
</feature>
<dbReference type="AlphaFoldDB" id="A0A5B8U525"/>
<feature type="compositionally biased region" description="Basic residues" evidence="7">
    <location>
        <begin position="9"/>
        <end position="40"/>
    </location>
</feature>
<keyword evidence="11" id="KW-1185">Reference proteome</keyword>
<feature type="transmembrane region" description="Helical" evidence="8">
    <location>
        <begin position="585"/>
        <end position="603"/>
    </location>
</feature>
<gene>
    <name evidence="10" type="ORF">FSW04_11500</name>
</gene>
<feature type="transmembrane region" description="Helical" evidence="8">
    <location>
        <begin position="370"/>
        <end position="391"/>
    </location>
</feature>
<feature type="transmembrane region" description="Helical" evidence="8">
    <location>
        <begin position="196"/>
        <end position="215"/>
    </location>
</feature>
<dbReference type="CDD" id="cd17504">
    <property type="entry name" value="MFS_MMR_MDR_like"/>
    <property type="match status" value="1"/>
</dbReference>
<feature type="transmembrane region" description="Helical" evidence="8">
    <location>
        <begin position="550"/>
        <end position="573"/>
    </location>
</feature>
<feature type="transmembrane region" description="Helical" evidence="8">
    <location>
        <begin position="227"/>
        <end position="244"/>
    </location>
</feature>
<dbReference type="GO" id="GO:0022857">
    <property type="term" value="F:transmembrane transporter activity"/>
    <property type="evidence" value="ECO:0007669"/>
    <property type="project" value="InterPro"/>
</dbReference>
<keyword evidence="4 8" id="KW-0812">Transmembrane</keyword>
<keyword evidence="3" id="KW-1003">Cell membrane</keyword>
<feature type="transmembrane region" description="Helical" evidence="8">
    <location>
        <begin position="510"/>
        <end position="538"/>
    </location>
</feature>
<evidence type="ECO:0000259" key="9">
    <source>
        <dbReference type="PROSITE" id="PS50850"/>
    </source>
</evidence>
<dbReference type="KEGG" id="bsol:FSW04_11500"/>
<keyword evidence="6 8" id="KW-0472">Membrane</keyword>
<feature type="domain" description="Major facilitator superfamily (MFS) profile" evidence="9">
    <location>
        <begin position="161"/>
        <end position="608"/>
    </location>
</feature>
<dbReference type="PANTHER" id="PTHR42718:SF46">
    <property type="entry name" value="BLR6921 PROTEIN"/>
    <property type="match status" value="1"/>
</dbReference>
<evidence type="ECO:0000256" key="2">
    <source>
        <dbReference type="ARBA" id="ARBA00022448"/>
    </source>
</evidence>
<feature type="transmembrane region" description="Helical" evidence="8">
    <location>
        <begin position="485"/>
        <end position="504"/>
    </location>
</feature>
<accession>A0A5B8U525</accession>
<evidence type="ECO:0000256" key="1">
    <source>
        <dbReference type="ARBA" id="ARBA00004651"/>
    </source>
</evidence>
<protein>
    <submittedName>
        <fullName evidence="10">MFS transporter</fullName>
    </submittedName>
</protein>
<dbReference type="InterPro" id="IPR011701">
    <property type="entry name" value="MFS"/>
</dbReference>
<feature type="transmembrane region" description="Helical" evidence="8">
    <location>
        <begin position="314"/>
        <end position="333"/>
    </location>
</feature>
<reference evidence="10 11" key="1">
    <citation type="journal article" date="2018" name="J. Microbiol.">
        <title>Baekduia soli gen. nov., sp. nov., a novel bacterium isolated from the soil of Baekdu Mountain and proposal of a novel family name, Baekduiaceae fam. nov.</title>
        <authorList>
            <person name="An D.S."/>
            <person name="Siddiqi M.Z."/>
            <person name="Kim K.H."/>
            <person name="Yu H.S."/>
            <person name="Im W.T."/>
        </authorList>
    </citation>
    <scope>NUCLEOTIDE SEQUENCE [LARGE SCALE GENOMIC DNA]</scope>
    <source>
        <strain evidence="10 11">BR7-21</strain>
    </source>
</reference>
<evidence type="ECO:0000256" key="6">
    <source>
        <dbReference type="ARBA" id="ARBA00023136"/>
    </source>
</evidence>
<keyword evidence="5 8" id="KW-1133">Transmembrane helix</keyword>
<dbReference type="InterPro" id="IPR020846">
    <property type="entry name" value="MFS_dom"/>
</dbReference>
<dbReference type="EMBL" id="CP042430">
    <property type="protein sequence ID" value="QEC48130.1"/>
    <property type="molecule type" value="Genomic_DNA"/>
</dbReference>
<feature type="transmembrane region" description="Helical" evidence="8">
    <location>
        <begin position="412"/>
        <end position="434"/>
    </location>
</feature>
<name>A0A5B8U525_9ACTN</name>
<dbReference type="InterPro" id="IPR036259">
    <property type="entry name" value="MFS_trans_sf"/>
</dbReference>
<organism evidence="10 11">
    <name type="scientific">Baekduia soli</name>
    <dbReference type="NCBI Taxonomy" id="496014"/>
    <lineage>
        <taxon>Bacteria</taxon>
        <taxon>Bacillati</taxon>
        <taxon>Actinomycetota</taxon>
        <taxon>Thermoleophilia</taxon>
        <taxon>Solirubrobacterales</taxon>
        <taxon>Baekduiaceae</taxon>
        <taxon>Baekduia</taxon>
    </lineage>
</organism>
<dbReference type="InterPro" id="IPR001958">
    <property type="entry name" value="Tet-R_TetA/multi-R_MdtG-like"/>
</dbReference>
<evidence type="ECO:0000313" key="10">
    <source>
        <dbReference type="EMBL" id="QEC48130.1"/>
    </source>
</evidence>
<keyword evidence="2" id="KW-0813">Transport</keyword>
<dbReference type="Pfam" id="PF07690">
    <property type="entry name" value="MFS_1"/>
    <property type="match status" value="1"/>
</dbReference>
<proteinExistence type="predicted"/>
<dbReference type="Gene3D" id="1.20.1250.20">
    <property type="entry name" value="MFS general substrate transporter like domains"/>
    <property type="match status" value="1"/>
</dbReference>
<evidence type="ECO:0000256" key="4">
    <source>
        <dbReference type="ARBA" id="ARBA00022692"/>
    </source>
</evidence>
<evidence type="ECO:0000256" key="8">
    <source>
        <dbReference type="SAM" id="Phobius"/>
    </source>
</evidence>
<evidence type="ECO:0000313" key="11">
    <source>
        <dbReference type="Proteomes" id="UP000321805"/>
    </source>
</evidence>
<evidence type="ECO:0000256" key="5">
    <source>
        <dbReference type="ARBA" id="ARBA00022989"/>
    </source>
</evidence>
<dbReference type="Proteomes" id="UP000321805">
    <property type="component" value="Chromosome"/>
</dbReference>
<feature type="transmembrane region" description="Helical" evidence="8">
    <location>
        <begin position="454"/>
        <end position="473"/>
    </location>
</feature>
<feature type="compositionally biased region" description="Basic residues" evidence="7">
    <location>
        <begin position="83"/>
        <end position="102"/>
    </location>
</feature>
<feature type="compositionally biased region" description="Basic residues" evidence="7">
    <location>
        <begin position="117"/>
        <end position="126"/>
    </location>
</feature>
<feature type="transmembrane region" description="Helical" evidence="8">
    <location>
        <begin position="345"/>
        <end position="364"/>
    </location>
</feature>
<evidence type="ECO:0000256" key="7">
    <source>
        <dbReference type="SAM" id="MobiDB-lite"/>
    </source>
</evidence>
<feature type="compositionally biased region" description="Basic and acidic residues" evidence="7">
    <location>
        <begin position="61"/>
        <end position="71"/>
    </location>
</feature>
<dbReference type="GO" id="GO:0005886">
    <property type="term" value="C:plasma membrane"/>
    <property type="evidence" value="ECO:0007669"/>
    <property type="project" value="UniProtKB-SubCell"/>
</dbReference>
<dbReference type="OrthoDB" id="4484751at2"/>
<feature type="transmembrane region" description="Helical" evidence="8">
    <location>
        <begin position="160"/>
        <end position="184"/>
    </location>
</feature>
<feature type="region of interest" description="Disordered" evidence="7">
    <location>
        <begin position="1"/>
        <end position="151"/>
    </location>
</feature>
<dbReference type="PRINTS" id="PR01035">
    <property type="entry name" value="TCRTETA"/>
</dbReference>